<proteinExistence type="predicted"/>
<accession>A0A6N4THH1</accession>
<evidence type="ECO:0000313" key="2">
    <source>
        <dbReference type="Proteomes" id="UP000464754"/>
    </source>
</evidence>
<name>A0A6N4THH1_9FIRM</name>
<gene>
    <name evidence="1" type="ORF">Aargi30884_15590</name>
</gene>
<evidence type="ECO:0000313" key="1">
    <source>
        <dbReference type="EMBL" id="BBK22656.1"/>
    </source>
</evidence>
<organism evidence="1 2">
    <name type="scientific">Amedibacterium intestinale</name>
    <dbReference type="NCBI Taxonomy" id="2583452"/>
    <lineage>
        <taxon>Bacteria</taxon>
        <taxon>Bacillati</taxon>
        <taxon>Bacillota</taxon>
        <taxon>Erysipelotrichia</taxon>
        <taxon>Erysipelotrichales</taxon>
        <taxon>Erysipelotrichaceae</taxon>
        <taxon>Amedibacterium</taxon>
    </lineage>
</organism>
<keyword evidence="2" id="KW-1185">Reference proteome</keyword>
<dbReference type="Proteomes" id="UP000464754">
    <property type="component" value="Chromosome"/>
</dbReference>
<dbReference type="KEGG" id="aarg:Aargi30884_15590"/>
<reference evidence="2" key="1">
    <citation type="submission" date="2019-05" db="EMBL/GenBank/DDBJ databases">
        <title>Complete genome sequencing of Absiella argi strain JCM 30884.</title>
        <authorList>
            <person name="Sakamoto M."/>
            <person name="Murakami T."/>
            <person name="Mori H."/>
        </authorList>
    </citation>
    <scope>NUCLEOTIDE SEQUENCE [LARGE SCALE GENOMIC DNA]</scope>
    <source>
        <strain evidence="2">JCM 30884</strain>
    </source>
</reference>
<dbReference type="AlphaFoldDB" id="A0A6N4THH1"/>
<protein>
    <submittedName>
        <fullName evidence="1">Uncharacterized protein</fullName>
    </submittedName>
</protein>
<dbReference type="RefSeq" id="WP_163051965.1">
    <property type="nucleotide sequence ID" value="NZ_AP019695.1"/>
</dbReference>
<sequence>MYYYEIISDFCPLEEKDSFVQSASKLTEFDILVMDVNSKFVTCRIVKEISQFEAVSKEFDIKNYLSKTDVKNYLKEKQAERASEVVLAKVEKKVKSIQFLEKLRKYQSDPDVKVLLDQFENLNNGNIEMYEDREERMNNPLFTCL</sequence>
<dbReference type="EMBL" id="AP019695">
    <property type="protein sequence ID" value="BBK22656.1"/>
    <property type="molecule type" value="Genomic_DNA"/>
</dbReference>